<protein>
    <recommendedName>
        <fullName evidence="2">Glabrous enhancer-binding protein-like DBD domain-containing protein</fullName>
    </recommendedName>
</protein>
<dbReference type="Pfam" id="PF04504">
    <property type="entry name" value="GeBP-like_DBD"/>
    <property type="match status" value="1"/>
</dbReference>
<accession>A0ABP0Y393</accession>
<evidence type="ECO:0000259" key="2">
    <source>
        <dbReference type="Pfam" id="PF04504"/>
    </source>
</evidence>
<dbReference type="PANTHER" id="PTHR31662">
    <property type="entry name" value="BNAANNG10740D PROTEIN-RELATED"/>
    <property type="match status" value="1"/>
</dbReference>
<name>A0ABP0Y393_9ROSI</name>
<evidence type="ECO:0000313" key="3">
    <source>
        <dbReference type="EMBL" id="CAK9314051.1"/>
    </source>
</evidence>
<proteinExistence type="inferred from homology"/>
<dbReference type="Proteomes" id="UP001642487">
    <property type="component" value="Chromosome 11"/>
</dbReference>
<organism evidence="3 4">
    <name type="scientific">Citrullus colocynthis</name>
    <name type="common">colocynth</name>
    <dbReference type="NCBI Taxonomy" id="252529"/>
    <lineage>
        <taxon>Eukaryota</taxon>
        <taxon>Viridiplantae</taxon>
        <taxon>Streptophyta</taxon>
        <taxon>Embryophyta</taxon>
        <taxon>Tracheophyta</taxon>
        <taxon>Spermatophyta</taxon>
        <taxon>Magnoliopsida</taxon>
        <taxon>eudicotyledons</taxon>
        <taxon>Gunneridae</taxon>
        <taxon>Pentapetalae</taxon>
        <taxon>rosids</taxon>
        <taxon>fabids</taxon>
        <taxon>Cucurbitales</taxon>
        <taxon>Cucurbitaceae</taxon>
        <taxon>Benincaseae</taxon>
        <taxon>Citrullus</taxon>
    </lineage>
</organism>
<reference evidence="3 4" key="1">
    <citation type="submission" date="2024-03" db="EMBL/GenBank/DDBJ databases">
        <authorList>
            <person name="Gkanogiannis A."/>
            <person name="Becerra Lopez-Lavalle L."/>
        </authorList>
    </citation>
    <scope>NUCLEOTIDE SEQUENCE [LARGE SCALE GENOMIC DNA]</scope>
</reference>
<dbReference type="EMBL" id="OZ021745">
    <property type="protein sequence ID" value="CAK9314051.1"/>
    <property type="molecule type" value="Genomic_DNA"/>
</dbReference>
<sequence length="201" mass="24137">MNHKNYEAPSCGELKKTVRQKDSFRWSKEDELIVLEKLLEFSSQNKNANYYTCQFYMYVNKMLSVQVSENQLCYMIYCLRKQYLDSKDDDLDRNNEIRVRVLELSERIWGGDRNEGWYWAKTKVMRDNNEQYLKDYVVEELGFPVECLSASIVDAIKKDWEHFRFVEDEFRTMQHRFTLQLCQLNNNIHNTQTSNSSTSNL</sequence>
<dbReference type="InterPro" id="IPR007592">
    <property type="entry name" value="GEBP"/>
</dbReference>
<feature type="domain" description="Glabrous enhancer-binding protein-like DBD" evidence="2">
    <location>
        <begin position="26"/>
        <end position="110"/>
    </location>
</feature>
<dbReference type="InterPro" id="IPR053932">
    <property type="entry name" value="GeBP-like_DBD"/>
</dbReference>
<dbReference type="PANTHER" id="PTHR31662:SF33">
    <property type="entry name" value="DNA-BINDING STOREKEEPER PROTEIN TRANSCRIPTIONAL REGULATOR-LIKE PROTEIN"/>
    <property type="match status" value="1"/>
</dbReference>
<evidence type="ECO:0000313" key="4">
    <source>
        <dbReference type="Proteomes" id="UP001642487"/>
    </source>
</evidence>
<gene>
    <name evidence="3" type="ORF">CITCOLO1_LOCUS5792</name>
</gene>
<keyword evidence="4" id="KW-1185">Reference proteome</keyword>
<comment type="similarity">
    <text evidence="1">Belongs to the GeBP family.</text>
</comment>
<evidence type="ECO:0000256" key="1">
    <source>
        <dbReference type="ARBA" id="ARBA00010820"/>
    </source>
</evidence>